<sequence length="79" mass="8491">MLLHLQQAAASPNAMTGLMPDIAGKRSSAIERKLKRQCPLDAGLSAEAWGPGADPFFFFEKSCVSEMRDQGGVLGRIRG</sequence>
<name>A0A2T7DFI3_9POAL</name>
<dbReference type="Gramene" id="PUZ54341">
    <property type="protein sequence ID" value="PUZ54341"/>
    <property type="gene ID" value="GQ55_5G123800"/>
</dbReference>
<gene>
    <name evidence="1" type="ORF">GQ55_5G123800</name>
</gene>
<dbReference type="EMBL" id="CM009753">
    <property type="protein sequence ID" value="PUZ54341.1"/>
    <property type="molecule type" value="Genomic_DNA"/>
</dbReference>
<protein>
    <submittedName>
        <fullName evidence="1">Uncharacterized protein</fullName>
    </submittedName>
</protein>
<dbReference type="AlphaFoldDB" id="A0A2T7DFI3"/>
<reference evidence="1 2" key="1">
    <citation type="submission" date="2018-04" db="EMBL/GenBank/DDBJ databases">
        <title>WGS assembly of Panicum hallii var. hallii HAL2.</title>
        <authorList>
            <person name="Lovell J."/>
            <person name="Jenkins J."/>
            <person name="Lowry D."/>
            <person name="Mamidi S."/>
            <person name="Sreedasyam A."/>
            <person name="Weng X."/>
            <person name="Barry K."/>
            <person name="Bonette J."/>
            <person name="Campitelli B."/>
            <person name="Daum C."/>
            <person name="Gordon S."/>
            <person name="Gould B."/>
            <person name="Lipzen A."/>
            <person name="MacQueen A."/>
            <person name="Palacio-Mejia J."/>
            <person name="Plott C."/>
            <person name="Shakirov E."/>
            <person name="Shu S."/>
            <person name="Yoshinaga Y."/>
            <person name="Zane M."/>
            <person name="Rokhsar D."/>
            <person name="Grimwood J."/>
            <person name="Schmutz J."/>
            <person name="Juenger T."/>
        </authorList>
    </citation>
    <scope>NUCLEOTIDE SEQUENCE [LARGE SCALE GENOMIC DNA]</scope>
    <source>
        <strain evidence="2">cv. HAL2</strain>
    </source>
</reference>
<proteinExistence type="predicted"/>
<accession>A0A2T7DFI3</accession>
<evidence type="ECO:0000313" key="1">
    <source>
        <dbReference type="EMBL" id="PUZ54341.1"/>
    </source>
</evidence>
<keyword evidence="2" id="KW-1185">Reference proteome</keyword>
<evidence type="ECO:0000313" key="2">
    <source>
        <dbReference type="Proteomes" id="UP000244336"/>
    </source>
</evidence>
<organism evidence="1 2">
    <name type="scientific">Panicum hallii var. hallii</name>
    <dbReference type="NCBI Taxonomy" id="1504633"/>
    <lineage>
        <taxon>Eukaryota</taxon>
        <taxon>Viridiplantae</taxon>
        <taxon>Streptophyta</taxon>
        <taxon>Embryophyta</taxon>
        <taxon>Tracheophyta</taxon>
        <taxon>Spermatophyta</taxon>
        <taxon>Magnoliopsida</taxon>
        <taxon>Liliopsida</taxon>
        <taxon>Poales</taxon>
        <taxon>Poaceae</taxon>
        <taxon>PACMAD clade</taxon>
        <taxon>Panicoideae</taxon>
        <taxon>Panicodae</taxon>
        <taxon>Paniceae</taxon>
        <taxon>Panicinae</taxon>
        <taxon>Panicum</taxon>
        <taxon>Panicum sect. Panicum</taxon>
    </lineage>
</organism>
<dbReference type="Proteomes" id="UP000244336">
    <property type="component" value="Chromosome 5"/>
</dbReference>